<name>A0A1F6E0Y9_9BACT</name>
<evidence type="ECO:0000313" key="3">
    <source>
        <dbReference type="Proteomes" id="UP000178572"/>
    </source>
</evidence>
<gene>
    <name evidence="2" type="ORF">A3C21_02555</name>
</gene>
<keyword evidence="1" id="KW-0472">Membrane</keyword>
<sequence length="196" mass="21260">MRYSLGFSTLEVLVWLSVFTFTVGAVVSSILYFYRVNAVTLDQASSVASAQRGIDAMVRAIREAAYASDGAYPIVSLADDQFAFYADVDADPLIEKVRYYLNGSAVMEGVGDPSGDPPAYTGAETTSVVSQYVRNADESLVMFTYYDEEGAQVTDYADIAAVRFVTVNIVVDVDTGKLPDPFYIRSSAALRNLSGQ</sequence>
<protein>
    <recommendedName>
        <fullName evidence="4">Type II secretion system protein J</fullName>
    </recommendedName>
</protein>
<keyword evidence="1" id="KW-1133">Transmembrane helix</keyword>
<keyword evidence="1" id="KW-0812">Transmembrane</keyword>
<proteinExistence type="predicted"/>
<evidence type="ECO:0000256" key="1">
    <source>
        <dbReference type="SAM" id="Phobius"/>
    </source>
</evidence>
<feature type="transmembrane region" description="Helical" evidence="1">
    <location>
        <begin position="12"/>
        <end position="34"/>
    </location>
</feature>
<evidence type="ECO:0008006" key="4">
    <source>
        <dbReference type="Google" id="ProtNLM"/>
    </source>
</evidence>
<dbReference type="Proteomes" id="UP000178572">
    <property type="component" value="Unassembled WGS sequence"/>
</dbReference>
<evidence type="ECO:0000313" key="2">
    <source>
        <dbReference type="EMBL" id="OGG67210.1"/>
    </source>
</evidence>
<accession>A0A1F6E0Y9</accession>
<dbReference type="EMBL" id="MFLN01000022">
    <property type="protein sequence ID" value="OGG67210.1"/>
    <property type="molecule type" value="Genomic_DNA"/>
</dbReference>
<reference evidence="2 3" key="1">
    <citation type="journal article" date="2016" name="Nat. Commun.">
        <title>Thousands of microbial genomes shed light on interconnected biogeochemical processes in an aquifer system.</title>
        <authorList>
            <person name="Anantharaman K."/>
            <person name="Brown C.T."/>
            <person name="Hug L.A."/>
            <person name="Sharon I."/>
            <person name="Castelle C.J."/>
            <person name="Probst A.J."/>
            <person name="Thomas B.C."/>
            <person name="Singh A."/>
            <person name="Wilkins M.J."/>
            <person name="Karaoz U."/>
            <person name="Brodie E.L."/>
            <person name="Williams K.H."/>
            <person name="Hubbard S.S."/>
            <person name="Banfield J.F."/>
        </authorList>
    </citation>
    <scope>NUCLEOTIDE SEQUENCE [LARGE SCALE GENOMIC DNA]</scope>
</reference>
<comment type="caution">
    <text evidence="2">The sequence shown here is derived from an EMBL/GenBank/DDBJ whole genome shotgun (WGS) entry which is preliminary data.</text>
</comment>
<organism evidence="2 3">
    <name type="scientific">Candidatus Kaiserbacteria bacterium RIFCSPHIGHO2_02_FULL_59_21</name>
    <dbReference type="NCBI Taxonomy" id="1798500"/>
    <lineage>
        <taxon>Bacteria</taxon>
        <taxon>Candidatus Kaiseribacteriota</taxon>
    </lineage>
</organism>
<dbReference type="STRING" id="1798500.A3C21_02555"/>
<dbReference type="AlphaFoldDB" id="A0A1F6E0Y9"/>